<feature type="region of interest" description="Disordered" evidence="1">
    <location>
        <begin position="1"/>
        <end position="35"/>
    </location>
</feature>
<dbReference type="AlphaFoldDB" id="A0A9P7ERI7"/>
<accession>A0A9P7ERI7</accession>
<dbReference type="GeneID" id="64705086"/>
<keyword evidence="3" id="KW-1185">Reference proteome</keyword>
<feature type="region of interest" description="Disordered" evidence="1">
    <location>
        <begin position="289"/>
        <end position="330"/>
    </location>
</feature>
<dbReference type="EMBL" id="JABBWM010000370">
    <property type="protein sequence ID" value="KAG2081884.1"/>
    <property type="molecule type" value="Genomic_DNA"/>
</dbReference>
<evidence type="ECO:0000313" key="3">
    <source>
        <dbReference type="Proteomes" id="UP000823399"/>
    </source>
</evidence>
<evidence type="ECO:0000256" key="1">
    <source>
        <dbReference type="SAM" id="MobiDB-lite"/>
    </source>
</evidence>
<reference evidence="2" key="1">
    <citation type="journal article" date="2020" name="New Phytol.">
        <title>Comparative genomics reveals dynamic genome evolution in host specialist ectomycorrhizal fungi.</title>
        <authorList>
            <person name="Lofgren L.A."/>
            <person name="Nguyen N.H."/>
            <person name="Vilgalys R."/>
            <person name="Ruytinx J."/>
            <person name="Liao H.L."/>
            <person name="Branco S."/>
            <person name="Kuo A."/>
            <person name="LaButti K."/>
            <person name="Lipzen A."/>
            <person name="Andreopoulos W."/>
            <person name="Pangilinan J."/>
            <person name="Riley R."/>
            <person name="Hundley H."/>
            <person name="Na H."/>
            <person name="Barry K."/>
            <person name="Grigoriev I.V."/>
            <person name="Stajich J.E."/>
            <person name="Kennedy P.G."/>
        </authorList>
    </citation>
    <scope>NUCLEOTIDE SEQUENCE</scope>
    <source>
        <strain evidence="2">FC423</strain>
    </source>
</reference>
<dbReference type="OrthoDB" id="2687587at2759"/>
<feature type="non-terminal residue" evidence="2">
    <location>
        <position position="1"/>
    </location>
</feature>
<comment type="caution">
    <text evidence="2">The sequence shown here is derived from an EMBL/GenBank/DDBJ whole genome shotgun (WGS) entry which is preliminary data.</text>
</comment>
<name>A0A9P7ERI7_9AGAM</name>
<proteinExistence type="predicted"/>
<gene>
    <name evidence="2" type="ORF">F5147DRAFT_783496</name>
</gene>
<feature type="compositionally biased region" description="Basic and acidic residues" evidence="1">
    <location>
        <begin position="314"/>
        <end position="330"/>
    </location>
</feature>
<evidence type="ECO:0000313" key="2">
    <source>
        <dbReference type="EMBL" id="KAG2081884.1"/>
    </source>
</evidence>
<dbReference type="Proteomes" id="UP000823399">
    <property type="component" value="Unassembled WGS sequence"/>
</dbReference>
<sequence length="330" mass="35572">MLPFNPSMLAATPEPETPPSPSGNQQTADAPPAERSLADCVNDAWRGICESMRVCVLTILDAKPELLEEQETWMRQWNTSLEQLNDCYTCAQVIQLELLLSDEDLAALAEGKKGCRALEKLVKGWKAKAVEPVCEKSAVPPSAVVEGSGAAPAPTTRQTEVMDMAACPLLGKNVCVARIAAACVTVRLASAALTASDPSRDVHSLAEPKLKAKPLARVRTALPHGAAPTKKVRTGSMSSARPTIVTTANDVVSSEGESKVEIEVEIVEEKGKKQAEEDTEAEVEEVEEFVRRSTTIPPCPVRPIPKRPVPAPKRKLDLGEREELDALRTE</sequence>
<feature type="compositionally biased region" description="Pro residues" evidence="1">
    <location>
        <begin position="297"/>
        <end position="311"/>
    </location>
</feature>
<organism evidence="2 3">
    <name type="scientific">Suillus discolor</name>
    <dbReference type="NCBI Taxonomy" id="1912936"/>
    <lineage>
        <taxon>Eukaryota</taxon>
        <taxon>Fungi</taxon>
        <taxon>Dikarya</taxon>
        <taxon>Basidiomycota</taxon>
        <taxon>Agaricomycotina</taxon>
        <taxon>Agaricomycetes</taxon>
        <taxon>Agaricomycetidae</taxon>
        <taxon>Boletales</taxon>
        <taxon>Suillineae</taxon>
        <taxon>Suillaceae</taxon>
        <taxon>Suillus</taxon>
    </lineage>
</organism>
<dbReference type="RefSeq" id="XP_041284244.1">
    <property type="nucleotide sequence ID" value="XM_041442827.1"/>
</dbReference>
<protein>
    <submittedName>
        <fullName evidence="2">Uncharacterized protein</fullName>
    </submittedName>
</protein>